<dbReference type="Pfam" id="PF08655">
    <property type="entry name" value="DASH_Ask1"/>
    <property type="match status" value="1"/>
</dbReference>
<feature type="compositionally biased region" description="Polar residues" evidence="9">
    <location>
        <begin position="815"/>
        <end position="824"/>
    </location>
</feature>
<evidence type="ECO:0000256" key="5">
    <source>
        <dbReference type="ARBA" id="ARBA00022741"/>
    </source>
</evidence>
<comment type="subcellular location">
    <subcellularLocation>
        <location evidence="1">Cell membrane</location>
    </subcellularLocation>
</comment>
<protein>
    <recommendedName>
        <fullName evidence="2">1-phosphatidylinositol 4-kinase</fullName>
        <ecNumber evidence="2">2.7.1.67</ecNumber>
    </recommendedName>
</protein>
<keyword evidence="8" id="KW-0472">Membrane</keyword>
<evidence type="ECO:0000256" key="2">
    <source>
        <dbReference type="ARBA" id="ARBA00012169"/>
    </source>
</evidence>
<evidence type="ECO:0000256" key="4">
    <source>
        <dbReference type="ARBA" id="ARBA00022679"/>
    </source>
</evidence>
<dbReference type="AlphaFoldDB" id="A0A6A6VF67"/>
<feature type="domain" description="PI3K/PI4K catalytic" evidence="10">
    <location>
        <begin position="562"/>
        <end position="970"/>
    </location>
</feature>
<organism evidence="11 12">
    <name type="scientific">Sporormia fimetaria CBS 119925</name>
    <dbReference type="NCBI Taxonomy" id="1340428"/>
    <lineage>
        <taxon>Eukaryota</taxon>
        <taxon>Fungi</taxon>
        <taxon>Dikarya</taxon>
        <taxon>Ascomycota</taxon>
        <taxon>Pezizomycotina</taxon>
        <taxon>Dothideomycetes</taxon>
        <taxon>Pleosporomycetidae</taxon>
        <taxon>Pleosporales</taxon>
        <taxon>Sporormiaceae</taxon>
        <taxon>Sporormia</taxon>
    </lineage>
</organism>
<evidence type="ECO:0000256" key="8">
    <source>
        <dbReference type="ARBA" id="ARBA00023136"/>
    </source>
</evidence>
<keyword evidence="12" id="KW-1185">Reference proteome</keyword>
<feature type="compositionally biased region" description="Basic and acidic residues" evidence="9">
    <location>
        <begin position="1100"/>
        <end position="1112"/>
    </location>
</feature>
<dbReference type="GO" id="GO:0072686">
    <property type="term" value="C:mitotic spindle"/>
    <property type="evidence" value="ECO:0007669"/>
    <property type="project" value="InterPro"/>
</dbReference>
<dbReference type="InterPro" id="IPR039756">
    <property type="entry name" value="Lsb6/PI4K2"/>
</dbReference>
<evidence type="ECO:0000256" key="6">
    <source>
        <dbReference type="ARBA" id="ARBA00022777"/>
    </source>
</evidence>
<evidence type="ECO:0000256" key="7">
    <source>
        <dbReference type="ARBA" id="ARBA00022840"/>
    </source>
</evidence>
<accession>A0A6A6VF67</accession>
<dbReference type="PANTHER" id="PTHR12865:SF1">
    <property type="entry name" value="PHOSPHATIDYLINOSITOL 4-KINASE TYPE 2"/>
    <property type="match status" value="1"/>
</dbReference>
<feature type="region of interest" description="Disordered" evidence="9">
    <location>
        <begin position="240"/>
        <end position="338"/>
    </location>
</feature>
<evidence type="ECO:0000256" key="9">
    <source>
        <dbReference type="SAM" id="MobiDB-lite"/>
    </source>
</evidence>
<keyword evidence="7" id="KW-0067">ATP-binding</keyword>
<keyword evidence="6" id="KW-0418">Kinase</keyword>
<dbReference type="GO" id="GO:0005886">
    <property type="term" value="C:plasma membrane"/>
    <property type="evidence" value="ECO:0007669"/>
    <property type="project" value="UniProtKB-SubCell"/>
</dbReference>
<feature type="compositionally biased region" description="Polar residues" evidence="9">
    <location>
        <begin position="1041"/>
        <end position="1052"/>
    </location>
</feature>
<dbReference type="GO" id="GO:0007030">
    <property type="term" value="P:Golgi organization"/>
    <property type="evidence" value="ECO:0007669"/>
    <property type="project" value="TreeGrafter"/>
</dbReference>
<gene>
    <name evidence="11" type="ORF">M011DRAFT_525946</name>
</gene>
<feature type="region of interest" description="Disordered" evidence="9">
    <location>
        <begin position="989"/>
        <end position="1067"/>
    </location>
</feature>
<keyword evidence="4" id="KW-0808">Transferase</keyword>
<feature type="compositionally biased region" description="Low complexity" evidence="9">
    <location>
        <begin position="995"/>
        <end position="1007"/>
    </location>
</feature>
<name>A0A6A6VF67_9PLEO</name>
<dbReference type="EMBL" id="MU006571">
    <property type="protein sequence ID" value="KAF2747757.1"/>
    <property type="molecule type" value="Genomic_DNA"/>
</dbReference>
<reference evidence="11" key="1">
    <citation type="journal article" date="2020" name="Stud. Mycol.">
        <title>101 Dothideomycetes genomes: a test case for predicting lifestyles and emergence of pathogens.</title>
        <authorList>
            <person name="Haridas S."/>
            <person name="Albert R."/>
            <person name="Binder M."/>
            <person name="Bloem J."/>
            <person name="Labutti K."/>
            <person name="Salamov A."/>
            <person name="Andreopoulos B."/>
            <person name="Baker S."/>
            <person name="Barry K."/>
            <person name="Bills G."/>
            <person name="Bluhm B."/>
            <person name="Cannon C."/>
            <person name="Castanera R."/>
            <person name="Culley D."/>
            <person name="Daum C."/>
            <person name="Ezra D."/>
            <person name="Gonzalez J."/>
            <person name="Henrissat B."/>
            <person name="Kuo A."/>
            <person name="Liang C."/>
            <person name="Lipzen A."/>
            <person name="Lutzoni F."/>
            <person name="Magnuson J."/>
            <person name="Mondo S."/>
            <person name="Nolan M."/>
            <person name="Ohm R."/>
            <person name="Pangilinan J."/>
            <person name="Park H.-J."/>
            <person name="Ramirez L."/>
            <person name="Alfaro M."/>
            <person name="Sun H."/>
            <person name="Tritt A."/>
            <person name="Yoshinaga Y."/>
            <person name="Zwiers L.-H."/>
            <person name="Turgeon B."/>
            <person name="Goodwin S."/>
            <person name="Spatafora J."/>
            <person name="Crous P."/>
            <person name="Grigoriev I."/>
        </authorList>
    </citation>
    <scope>NUCLEOTIDE SEQUENCE</scope>
    <source>
        <strain evidence="11">CBS 119925</strain>
    </source>
</reference>
<dbReference type="Pfam" id="PF00454">
    <property type="entry name" value="PI3_PI4_kinase"/>
    <property type="match status" value="1"/>
</dbReference>
<dbReference type="GO" id="GO:0007032">
    <property type="term" value="P:endosome organization"/>
    <property type="evidence" value="ECO:0007669"/>
    <property type="project" value="TreeGrafter"/>
</dbReference>
<dbReference type="GO" id="GO:0005524">
    <property type="term" value="F:ATP binding"/>
    <property type="evidence" value="ECO:0007669"/>
    <property type="project" value="UniProtKB-KW"/>
</dbReference>
<dbReference type="GO" id="GO:0008608">
    <property type="term" value="P:attachment of spindle microtubules to kinetochore"/>
    <property type="evidence" value="ECO:0007669"/>
    <property type="project" value="InterPro"/>
</dbReference>
<dbReference type="GO" id="GO:0046854">
    <property type="term" value="P:phosphatidylinositol phosphate biosynthetic process"/>
    <property type="evidence" value="ECO:0007669"/>
    <property type="project" value="TreeGrafter"/>
</dbReference>
<feature type="region of interest" description="Disordered" evidence="9">
    <location>
        <begin position="1097"/>
        <end position="1116"/>
    </location>
</feature>
<dbReference type="InterPro" id="IPR000403">
    <property type="entry name" value="PI3/4_kinase_cat_dom"/>
</dbReference>
<evidence type="ECO:0000256" key="1">
    <source>
        <dbReference type="ARBA" id="ARBA00004236"/>
    </source>
</evidence>
<dbReference type="GO" id="GO:0005802">
    <property type="term" value="C:trans-Golgi network"/>
    <property type="evidence" value="ECO:0007669"/>
    <property type="project" value="TreeGrafter"/>
</dbReference>
<feature type="region of interest" description="Disordered" evidence="9">
    <location>
        <begin position="174"/>
        <end position="199"/>
    </location>
</feature>
<dbReference type="GO" id="GO:0004430">
    <property type="term" value="F:1-phosphatidylinositol 4-kinase activity"/>
    <property type="evidence" value="ECO:0007669"/>
    <property type="project" value="UniProtKB-EC"/>
</dbReference>
<feature type="region of interest" description="Disordered" evidence="9">
    <location>
        <begin position="393"/>
        <end position="475"/>
    </location>
</feature>
<feature type="region of interest" description="Disordered" evidence="9">
    <location>
        <begin position="802"/>
        <end position="851"/>
    </location>
</feature>
<feature type="compositionally biased region" description="Low complexity" evidence="9">
    <location>
        <begin position="180"/>
        <end position="192"/>
    </location>
</feature>
<dbReference type="InterPro" id="IPR013964">
    <property type="entry name" value="DASH_Ask1"/>
</dbReference>
<dbReference type="GO" id="GO:0000329">
    <property type="term" value="C:fungal-type vacuole membrane"/>
    <property type="evidence" value="ECO:0007669"/>
    <property type="project" value="TreeGrafter"/>
</dbReference>
<feature type="compositionally biased region" description="Basic residues" evidence="9">
    <location>
        <begin position="461"/>
        <end position="472"/>
    </location>
</feature>
<feature type="compositionally biased region" description="Polar residues" evidence="9">
    <location>
        <begin position="431"/>
        <end position="442"/>
    </location>
</feature>
<feature type="compositionally biased region" description="Acidic residues" evidence="9">
    <location>
        <begin position="412"/>
        <end position="430"/>
    </location>
</feature>
<dbReference type="PANTHER" id="PTHR12865">
    <property type="entry name" value="PHOSPHATIDYLINOSITOL 4-KINASE TYPE-II"/>
    <property type="match status" value="1"/>
</dbReference>
<evidence type="ECO:0000313" key="11">
    <source>
        <dbReference type="EMBL" id="KAF2747757.1"/>
    </source>
</evidence>
<dbReference type="Proteomes" id="UP000799440">
    <property type="component" value="Unassembled WGS sequence"/>
</dbReference>
<proteinExistence type="predicted"/>
<dbReference type="EC" id="2.7.1.67" evidence="2"/>
<sequence length="1167" mass="132681">MSHRQSIAPQRGLTLTEELEKIEQSITLTLQEIDHNFSRAHRIVTSSILPIVENYGKHSEAVWEGSKFWKQFFEASANVSLSGYEAPDDETTHEETRDTQLYDEEPEDTVTGATATPPRPSSSQAGDLDDTSAFDSPSMAHAHSTPRAPRAPADEVSFSEDYPSPYEALKRKMQEERTGVVEPTTPGVTRTTYLPDMSPIDSSPFKLPVSHKKQAAARDPVLHHMLDKTYRIAATPLTAKKQQKGGFTPGTSQQGGQTIADWDIDSSPPSSPAPQLRADIFSSPIKAPRTPGVSVQRTPAKSAKKPFGTPQTKGKAPVFDSDSEEDEDGMGFSPPKTMQFHIPQSRLLQTPAREARSCGADGGTLVFRHKVVFQAISTAAQLECFCTHYPPISTMPKSRRPPTSGYARIAQAEEEEEEEEDGLYHEDDDFYQNTLSTSQYTPIQPGRDSRMRMPTGDSSPKLRRQSSGRRARSNSGVDIKAINARFERWADEIATKFKIKTSKERPDEEPLEIHHSVFQAPDWIRPATADSLTFDHEEHPDRITTLQFEELVESVRLAIDMDVHPKLISQGSSGSYFARNTQGKVVGVFKPKDEEPYASRNPKWTKWIHRNLFPFFFGRACLIPNLSYVSEAAAYVLDTQLRTHLVPYTDVVSLSSKSFHYDWWERRAFYRRKKPLPEKPGSFQVFLKGYKDANIFLKEHPWPDQHNSGFRTDAAPRRKKRRWAEECRPSGPVSDNEDEGSRADSRAQTEERREFWTDGLQQSFREQLEKLVILDYIMRNTDRGLDNWMIKIDKRTQQASIVAEPPHMNGDNEEGTQPSSYTKQSMEEQEPYRRQEPMRATSRSATPQTEATPMVSIGAIDNSLSWPWKHPDAWRSYPFGWLFLPVSLIGQPFSDATRRHFLPLLTSKQWWSDTQLALRRCFSQDSDFKERMFAKQMAVMKGQAWNVVETLKTMDHGPLELTRRARVCVWDDLVDIPIAVPLRAASAEMKRKQQKVQPQQQPSRQRPALQHEEMDITALSTSTPRKPQPDLVMTSPPLDQANENPFNLSRHGSTMDVRESTDSTRNTIQPASWTGRMINDRPADLWSSRPAHRTRLSYDASRRNRTENEDRRRRFSLSSRRGVGMLGEEDEGDLGYAANEDLDGNTKKVIVERLEMVKGRNPVFTWC</sequence>
<keyword evidence="5" id="KW-0547">Nucleotide-binding</keyword>
<feature type="region of interest" description="Disordered" evidence="9">
    <location>
        <begin position="706"/>
        <end position="754"/>
    </location>
</feature>
<evidence type="ECO:0000259" key="10">
    <source>
        <dbReference type="PROSITE" id="PS50290"/>
    </source>
</evidence>
<feature type="compositionally biased region" description="Polar residues" evidence="9">
    <location>
        <begin position="841"/>
        <end position="851"/>
    </location>
</feature>
<evidence type="ECO:0000256" key="3">
    <source>
        <dbReference type="ARBA" id="ARBA00022475"/>
    </source>
</evidence>
<dbReference type="OrthoDB" id="3349449at2759"/>
<dbReference type="GO" id="GO:0042729">
    <property type="term" value="C:DASH complex"/>
    <property type="evidence" value="ECO:0007669"/>
    <property type="project" value="InterPro"/>
</dbReference>
<feature type="compositionally biased region" description="Basic and acidic residues" evidence="9">
    <location>
        <begin position="739"/>
        <end position="754"/>
    </location>
</feature>
<keyword evidence="3" id="KW-1003">Cell membrane</keyword>
<evidence type="ECO:0000313" key="12">
    <source>
        <dbReference type="Proteomes" id="UP000799440"/>
    </source>
</evidence>
<feature type="region of interest" description="Disordered" evidence="9">
    <location>
        <begin position="83"/>
        <end position="161"/>
    </location>
</feature>
<dbReference type="GO" id="GO:0005768">
    <property type="term" value="C:endosome"/>
    <property type="evidence" value="ECO:0007669"/>
    <property type="project" value="TreeGrafter"/>
</dbReference>
<dbReference type="PROSITE" id="PS50290">
    <property type="entry name" value="PI3_4_KINASE_3"/>
    <property type="match status" value="1"/>
</dbReference>